<comment type="caution">
    <text evidence="3">The sequence shown here is derived from an EMBL/GenBank/DDBJ whole genome shotgun (WGS) entry which is preliminary data.</text>
</comment>
<accession>A0ABD3PI47</accession>
<evidence type="ECO:0000256" key="2">
    <source>
        <dbReference type="SAM" id="Phobius"/>
    </source>
</evidence>
<protein>
    <submittedName>
        <fullName evidence="3">Uncharacterized protein</fullName>
    </submittedName>
</protein>
<feature type="compositionally biased region" description="Acidic residues" evidence="1">
    <location>
        <begin position="410"/>
        <end position="419"/>
    </location>
</feature>
<keyword evidence="2" id="KW-0472">Membrane</keyword>
<feature type="compositionally biased region" description="Polar residues" evidence="1">
    <location>
        <begin position="20"/>
        <end position="33"/>
    </location>
</feature>
<dbReference type="Proteomes" id="UP001516023">
    <property type="component" value="Unassembled WGS sequence"/>
</dbReference>
<feature type="region of interest" description="Disordered" evidence="1">
    <location>
        <begin position="589"/>
        <end position="609"/>
    </location>
</feature>
<reference evidence="3 4" key="1">
    <citation type="journal article" date="2020" name="G3 (Bethesda)">
        <title>Improved Reference Genome for Cyclotella cryptica CCMP332, a Model for Cell Wall Morphogenesis, Salinity Adaptation, and Lipid Production in Diatoms (Bacillariophyta).</title>
        <authorList>
            <person name="Roberts W.R."/>
            <person name="Downey K.M."/>
            <person name="Ruck E.C."/>
            <person name="Traller J.C."/>
            <person name="Alverson A.J."/>
        </authorList>
    </citation>
    <scope>NUCLEOTIDE SEQUENCE [LARGE SCALE GENOMIC DNA]</scope>
    <source>
        <strain evidence="3 4">CCMP332</strain>
    </source>
</reference>
<evidence type="ECO:0000313" key="3">
    <source>
        <dbReference type="EMBL" id="KAL3787412.1"/>
    </source>
</evidence>
<feature type="transmembrane region" description="Helical" evidence="2">
    <location>
        <begin position="554"/>
        <end position="576"/>
    </location>
</feature>
<feature type="region of interest" description="Disordered" evidence="1">
    <location>
        <begin position="391"/>
        <end position="430"/>
    </location>
</feature>
<evidence type="ECO:0000256" key="1">
    <source>
        <dbReference type="SAM" id="MobiDB-lite"/>
    </source>
</evidence>
<keyword evidence="2" id="KW-0812">Transmembrane</keyword>
<proteinExistence type="predicted"/>
<dbReference type="EMBL" id="JABMIG020000175">
    <property type="protein sequence ID" value="KAL3787412.1"/>
    <property type="molecule type" value="Genomic_DNA"/>
</dbReference>
<dbReference type="AlphaFoldDB" id="A0ABD3PI47"/>
<organism evidence="3 4">
    <name type="scientific">Cyclotella cryptica</name>
    <dbReference type="NCBI Taxonomy" id="29204"/>
    <lineage>
        <taxon>Eukaryota</taxon>
        <taxon>Sar</taxon>
        <taxon>Stramenopiles</taxon>
        <taxon>Ochrophyta</taxon>
        <taxon>Bacillariophyta</taxon>
        <taxon>Coscinodiscophyceae</taxon>
        <taxon>Thalassiosirophycidae</taxon>
        <taxon>Stephanodiscales</taxon>
        <taxon>Stephanodiscaceae</taxon>
        <taxon>Cyclotella</taxon>
    </lineage>
</organism>
<keyword evidence="4" id="KW-1185">Reference proteome</keyword>
<feature type="region of interest" description="Disordered" evidence="1">
    <location>
        <begin position="1"/>
        <end position="70"/>
    </location>
</feature>
<name>A0ABD3PI47_9STRA</name>
<feature type="region of interest" description="Disordered" evidence="1">
    <location>
        <begin position="319"/>
        <end position="345"/>
    </location>
</feature>
<gene>
    <name evidence="3" type="ORF">HJC23_001809</name>
</gene>
<feature type="transmembrane region" description="Helical" evidence="2">
    <location>
        <begin position="204"/>
        <end position="224"/>
    </location>
</feature>
<sequence>MASESEDNSDTEASNDDDQFPTNESSLDSTRSPWVTGLRRRRRGDTTTWQNTGHDTASRRYRGHDGATSHHVNAGAGASILGSEQQNAVLTVGGSCSNGAVAELSTAANRGTELGASPLTPFKHPNEKSPLIEATASSATTTGETLESTIMSSRQSMRLRGRRPAPNLRRQYRILESQTYLLLGTSSIGFILFLIFVLPFFALISLAMMIVSLAALGPVALSALRTRYQIELEHPLGLLRYLPDSIRIMLTETTLHEYMTDTTAFMENRYLLLYFVPGLQPDQLMNFINQLPPRHRDTLLQPGLGRLMPSFMGRLMRMDNSPEDSGGGPTPLLQNGGRGDMSTSSLLTMDGEEIEHTDDRVNSEIEVSLFEAITSLRQTLTRQLNPDTVVTTQQAGASVEAHRQTRASSEGDDIQDDDNSSSTLGEGGGLSGVVLVPQSNDLHSDQNAEQRRLQREYDIEGRVLSEATSSAVANYSAQASAAVSNSAGGAVEAVSSWIIRVGSLTGLLAGSGSIALAAYAQPSYITLGLFGLPGTSDATSSNNQRNNSAGTRRVMMYGLFATSAFGFIGAGLSYFIRNRVRAAIAGNRGETEKIESARSDDMEHEQKGS</sequence>
<evidence type="ECO:0000313" key="4">
    <source>
        <dbReference type="Proteomes" id="UP001516023"/>
    </source>
</evidence>
<feature type="compositionally biased region" description="Polar residues" evidence="1">
    <location>
        <begin position="46"/>
        <end position="55"/>
    </location>
</feature>
<feature type="compositionally biased region" description="Acidic residues" evidence="1">
    <location>
        <begin position="1"/>
        <end position="19"/>
    </location>
</feature>
<feature type="transmembrane region" description="Helical" evidence="2">
    <location>
        <begin position="179"/>
        <end position="198"/>
    </location>
</feature>
<keyword evidence="2" id="KW-1133">Transmembrane helix</keyword>